<comment type="caution">
    <text evidence="2">The sequence shown here is derived from an EMBL/GenBank/DDBJ whole genome shotgun (WGS) entry which is preliminary data.</text>
</comment>
<feature type="compositionally biased region" description="Basic and acidic residues" evidence="1">
    <location>
        <begin position="449"/>
        <end position="458"/>
    </location>
</feature>
<dbReference type="AlphaFoldDB" id="A0AA43QNH9"/>
<feature type="region of interest" description="Disordered" evidence="1">
    <location>
        <begin position="202"/>
        <end position="234"/>
    </location>
</feature>
<sequence length="458" mass="52352">MPDLENPFDDDDVHLLAIDDNEPPDSIREEVERASEIDEAEHNRDLAREAAAIEEADYADDDNIQIFVTEDESGKPCYAMYVTEELAYRQIDFAKADRRLQTKKKTLERVERRLGDWKFQLRSDNSSGSSAAISEQDGEQLDAKPAKPATKKFQKLEDAARLLRKQIGSLEFQIGRHRIAIQQILETAMEGAELQNIPEYQESVSDGETSDEKSEEDPQGDKEPAAPEPKEPEISDEEKAIKEARNNFWQAEQAYMCKLHEFDSMEYYSAMRLRSYEEALENGTAEGRTRSDFDRRDLYAKMWLTASLIGKERERDERREEAEELGAFDDGWGQESYYGYSQATVESLGDGEEPEGGYQIALKPATINFIESWVENCDVANSPDIEMDDIKDDEWDAEPVGFSDSLSVVDFTSNAKNIAKWEYIREEAREDFPDGLGDTEDVDEFDDALDQRERAHSI</sequence>
<feature type="region of interest" description="Disordered" evidence="1">
    <location>
        <begin position="1"/>
        <end position="44"/>
    </location>
</feature>
<protein>
    <submittedName>
        <fullName evidence="2">Uncharacterized protein</fullName>
    </submittedName>
</protein>
<accession>A0AA43QNH9</accession>
<dbReference type="Proteomes" id="UP001161017">
    <property type="component" value="Unassembled WGS sequence"/>
</dbReference>
<evidence type="ECO:0000256" key="1">
    <source>
        <dbReference type="SAM" id="MobiDB-lite"/>
    </source>
</evidence>
<dbReference type="EMBL" id="JAPUFD010000010">
    <property type="protein sequence ID" value="MDI1489726.1"/>
    <property type="molecule type" value="Genomic_DNA"/>
</dbReference>
<feature type="compositionally biased region" description="Acidic residues" evidence="1">
    <location>
        <begin position="437"/>
        <end position="448"/>
    </location>
</feature>
<feature type="compositionally biased region" description="Basic and acidic residues" evidence="1">
    <location>
        <begin position="25"/>
        <end position="44"/>
    </location>
</feature>
<feature type="compositionally biased region" description="Low complexity" evidence="1">
    <location>
        <begin position="123"/>
        <end position="134"/>
    </location>
</feature>
<evidence type="ECO:0000313" key="3">
    <source>
        <dbReference type="Proteomes" id="UP001161017"/>
    </source>
</evidence>
<gene>
    <name evidence="2" type="ORF">OHK93_000924</name>
</gene>
<name>A0AA43QNH9_9LECA</name>
<evidence type="ECO:0000313" key="2">
    <source>
        <dbReference type="EMBL" id="MDI1489726.1"/>
    </source>
</evidence>
<feature type="region of interest" description="Disordered" evidence="1">
    <location>
        <begin position="430"/>
        <end position="458"/>
    </location>
</feature>
<keyword evidence="3" id="KW-1185">Reference proteome</keyword>
<proteinExistence type="predicted"/>
<feature type="compositionally biased region" description="Basic and acidic residues" evidence="1">
    <location>
        <begin position="219"/>
        <end position="234"/>
    </location>
</feature>
<reference evidence="2" key="1">
    <citation type="journal article" date="2023" name="Genome Biol. Evol.">
        <title>First Whole Genome Sequence and Flow Cytometry Genome Size Data for the Lichen-Forming Fungus Ramalina farinacea (Ascomycota).</title>
        <authorList>
            <person name="Llewellyn T."/>
            <person name="Mian S."/>
            <person name="Hill R."/>
            <person name="Leitch I.J."/>
            <person name="Gaya E."/>
        </authorList>
    </citation>
    <scope>NUCLEOTIDE SEQUENCE</scope>
    <source>
        <strain evidence="2">LIQ254RAFAR</strain>
    </source>
</reference>
<feature type="region of interest" description="Disordered" evidence="1">
    <location>
        <begin position="121"/>
        <end position="150"/>
    </location>
</feature>
<organism evidence="2 3">
    <name type="scientific">Ramalina farinacea</name>
    <dbReference type="NCBI Taxonomy" id="258253"/>
    <lineage>
        <taxon>Eukaryota</taxon>
        <taxon>Fungi</taxon>
        <taxon>Dikarya</taxon>
        <taxon>Ascomycota</taxon>
        <taxon>Pezizomycotina</taxon>
        <taxon>Lecanoromycetes</taxon>
        <taxon>OSLEUM clade</taxon>
        <taxon>Lecanoromycetidae</taxon>
        <taxon>Lecanorales</taxon>
        <taxon>Lecanorineae</taxon>
        <taxon>Ramalinaceae</taxon>
        <taxon>Ramalina</taxon>
    </lineage>
</organism>
<feature type="compositionally biased region" description="Acidic residues" evidence="1">
    <location>
        <begin position="1"/>
        <end position="12"/>
    </location>
</feature>